<evidence type="ECO:0000313" key="2">
    <source>
        <dbReference type="EMBL" id="KHL26193.1"/>
    </source>
</evidence>
<dbReference type="Proteomes" id="UP000030988">
    <property type="component" value="Unassembled WGS sequence"/>
</dbReference>
<comment type="caution">
    <text evidence="2">The sequence shown here is derived from an EMBL/GenBank/DDBJ whole genome shotgun (WGS) entry which is preliminary data.</text>
</comment>
<evidence type="ECO:0008006" key="4">
    <source>
        <dbReference type="Google" id="ProtNLM"/>
    </source>
</evidence>
<gene>
    <name evidence="2" type="ORF">PK98_06770</name>
</gene>
<keyword evidence="1" id="KW-0732">Signal</keyword>
<dbReference type="EMBL" id="JTDN01000001">
    <property type="protein sequence ID" value="KHL26193.1"/>
    <property type="molecule type" value="Genomic_DNA"/>
</dbReference>
<feature type="chain" id="PRO_5002087193" description="SH3b domain-containing protein" evidence="1">
    <location>
        <begin position="19"/>
        <end position="234"/>
    </location>
</feature>
<accession>A0A0B2BX67</accession>
<dbReference type="OrthoDB" id="7550365at2"/>
<protein>
    <recommendedName>
        <fullName evidence="4">SH3b domain-containing protein</fullName>
    </recommendedName>
</protein>
<dbReference type="PROSITE" id="PS51257">
    <property type="entry name" value="PROKAR_LIPOPROTEIN"/>
    <property type="match status" value="1"/>
</dbReference>
<name>A0A0B2BX67_9SPHN</name>
<feature type="signal peptide" evidence="1">
    <location>
        <begin position="1"/>
        <end position="18"/>
    </location>
</feature>
<keyword evidence="3" id="KW-1185">Reference proteome</keyword>
<dbReference type="AlphaFoldDB" id="A0A0B2BX67"/>
<dbReference type="RefSeq" id="WP_039095242.1">
    <property type="nucleotide sequence ID" value="NZ_JTDN01000001.1"/>
</dbReference>
<proteinExistence type="predicted"/>
<reference evidence="2 3" key="1">
    <citation type="submission" date="2014-11" db="EMBL/GenBank/DDBJ databases">
        <title>Draft genome sequence of Kirrobacter mercurialis.</title>
        <authorList>
            <person name="Coil D.A."/>
            <person name="Eisen J.A."/>
        </authorList>
    </citation>
    <scope>NUCLEOTIDE SEQUENCE [LARGE SCALE GENOMIC DNA]</scope>
    <source>
        <strain evidence="2 3">Coronado</strain>
    </source>
</reference>
<evidence type="ECO:0000313" key="3">
    <source>
        <dbReference type="Proteomes" id="UP000030988"/>
    </source>
</evidence>
<evidence type="ECO:0000256" key="1">
    <source>
        <dbReference type="SAM" id="SignalP"/>
    </source>
</evidence>
<organism evidence="2 3">
    <name type="scientific">Croceibacterium mercuriale</name>
    <dbReference type="NCBI Taxonomy" id="1572751"/>
    <lineage>
        <taxon>Bacteria</taxon>
        <taxon>Pseudomonadati</taxon>
        <taxon>Pseudomonadota</taxon>
        <taxon>Alphaproteobacteria</taxon>
        <taxon>Sphingomonadales</taxon>
        <taxon>Erythrobacteraceae</taxon>
        <taxon>Croceibacterium</taxon>
    </lineage>
</organism>
<sequence>MRLALAALALLAATAACRQDEAPAEAIEETAEKLMEPAAQPTALARGQFAPHDDCATVTGAAAFRSSLADAVRRRDAVALSGLAAQDIKLDFGGGGGVAQLQQRLADPEQALWTELEAMLPLGCAENEQGGVTIPWIADQDLGRRDPFSTMLVLGENVPVLAAPAGDAQRLGEVSWDLVRIAALRPGAPFQQIMLPDERTGFIASEALRSPVDYRLTASSRNGRWSITSLVSGD</sequence>